<reference evidence="11 14" key="2">
    <citation type="submission" date="2020-08" db="EMBL/GenBank/DDBJ databases">
        <title>Genomic Encyclopedia of Type Strains, Phase IV (KMG-IV): sequencing the most valuable type-strain genomes for metagenomic binning, comparative biology and taxonomic classification.</title>
        <authorList>
            <person name="Goeker M."/>
        </authorList>
    </citation>
    <scope>NUCLEOTIDE SEQUENCE [LARGE SCALE GENOMIC DNA]</scope>
    <source>
        <strain evidence="11 14">DSM 100021</strain>
    </source>
</reference>
<dbReference type="PROSITE" id="PS50109">
    <property type="entry name" value="HIS_KIN"/>
    <property type="match status" value="1"/>
</dbReference>
<sequence length="368" mass="39397">MKHTLLSQHQNRPRLRAVFILFLLGCIFAADTITNFEIAFSVFYIAVILIAIGFLSMRGVAVLALICIGLTVLSLFLTRRGSFESGLFNCGISTCAIGITTYLALKIVAAQAAIYDAQAQFSRMARLTRLGELTASIAHEVNQPLAAVSTSADACRRWLDHTPPNVERARQAAERIGADAKRASDVIVRVRRLAKSGPPQQEPFDLNEATVEALSLAEHEIEINSIALRIALADDLPLVMADKIQIQQVISNLLLNAIEAMAGVPSFKRELTVSTSRDGAGTIVLAVADTGIGMKQNALDHLFEAFWTTKETGMGIGLAISRSIVESHGGRISVVSAHRMGTVVQFSLLAADHARGGPGEIGAEDAGA</sequence>
<dbReference type="SUPFAM" id="SSF47384">
    <property type="entry name" value="Homodimeric domain of signal transducing histidine kinase"/>
    <property type="match status" value="1"/>
</dbReference>
<dbReference type="Gene3D" id="1.10.287.130">
    <property type="match status" value="1"/>
</dbReference>
<keyword evidence="5" id="KW-0547">Nucleotide-binding</keyword>
<organism evidence="12 13">
    <name type="scientific">Allorhizobium taibaishanense</name>
    <dbReference type="NCBI Taxonomy" id="887144"/>
    <lineage>
        <taxon>Bacteria</taxon>
        <taxon>Pseudomonadati</taxon>
        <taxon>Pseudomonadota</taxon>
        <taxon>Alphaproteobacteria</taxon>
        <taxon>Hyphomicrobiales</taxon>
        <taxon>Rhizobiaceae</taxon>
        <taxon>Rhizobium/Agrobacterium group</taxon>
        <taxon>Allorhizobium</taxon>
    </lineage>
</organism>
<dbReference type="Pfam" id="PF02518">
    <property type="entry name" value="HATPase_c"/>
    <property type="match status" value="1"/>
</dbReference>
<keyword evidence="6 12" id="KW-0418">Kinase</keyword>
<keyword evidence="9" id="KW-0472">Membrane</keyword>
<gene>
    <name evidence="12" type="ORF">BJF91_13425</name>
    <name evidence="11" type="ORF">GGQ71_002819</name>
</gene>
<dbReference type="GO" id="GO:0000155">
    <property type="term" value="F:phosphorelay sensor kinase activity"/>
    <property type="evidence" value="ECO:0007669"/>
    <property type="project" value="InterPro"/>
</dbReference>
<dbReference type="EMBL" id="JACIED010000003">
    <property type="protein sequence ID" value="MBB4008539.1"/>
    <property type="molecule type" value="Genomic_DNA"/>
</dbReference>
<evidence type="ECO:0000256" key="4">
    <source>
        <dbReference type="ARBA" id="ARBA00022679"/>
    </source>
</evidence>
<dbReference type="Gene3D" id="3.30.565.10">
    <property type="entry name" value="Histidine kinase-like ATPase, C-terminal domain"/>
    <property type="match status" value="1"/>
</dbReference>
<dbReference type="PANTHER" id="PTHR43065:SF10">
    <property type="entry name" value="PEROXIDE STRESS-ACTIVATED HISTIDINE KINASE MAK3"/>
    <property type="match status" value="1"/>
</dbReference>
<reference evidence="12 13" key="1">
    <citation type="submission" date="2016-09" db="EMBL/GenBank/DDBJ databases">
        <title>Rhizobium oryziradicis sp. nov., isolated from the root of rice.</title>
        <authorList>
            <person name="Zhao J."/>
            <person name="Zhang X."/>
        </authorList>
    </citation>
    <scope>NUCLEOTIDE SEQUENCE [LARGE SCALE GENOMIC DNA]</scope>
    <source>
        <strain evidence="12 13">14971</strain>
    </source>
</reference>
<evidence type="ECO:0000259" key="10">
    <source>
        <dbReference type="PROSITE" id="PS50109"/>
    </source>
</evidence>
<dbReference type="InterPro" id="IPR003594">
    <property type="entry name" value="HATPase_dom"/>
</dbReference>
<keyword evidence="13" id="KW-1185">Reference proteome</keyword>
<dbReference type="CDD" id="cd00082">
    <property type="entry name" value="HisKA"/>
    <property type="match status" value="1"/>
</dbReference>
<keyword evidence="9" id="KW-1133">Transmembrane helix</keyword>
<feature type="domain" description="Histidine kinase" evidence="10">
    <location>
        <begin position="136"/>
        <end position="352"/>
    </location>
</feature>
<evidence type="ECO:0000256" key="6">
    <source>
        <dbReference type="ARBA" id="ARBA00022777"/>
    </source>
</evidence>
<protein>
    <recommendedName>
        <fullName evidence="2">histidine kinase</fullName>
        <ecNumber evidence="2">2.7.13.3</ecNumber>
    </recommendedName>
</protein>
<comment type="catalytic activity">
    <reaction evidence="1">
        <text>ATP + protein L-histidine = ADP + protein N-phospho-L-histidine.</text>
        <dbReference type="EC" id="2.7.13.3"/>
    </reaction>
</comment>
<keyword evidence="9" id="KW-0812">Transmembrane</keyword>
<dbReference type="InterPro" id="IPR005467">
    <property type="entry name" value="His_kinase_dom"/>
</dbReference>
<comment type="caution">
    <text evidence="12">The sequence shown here is derived from an EMBL/GenBank/DDBJ whole genome shotgun (WGS) entry which is preliminary data.</text>
</comment>
<keyword evidence="4" id="KW-0808">Transferase</keyword>
<dbReference type="Proteomes" id="UP000185598">
    <property type="component" value="Unassembled WGS sequence"/>
</dbReference>
<dbReference type="SMART" id="SM00387">
    <property type="entry name" value="HATPase_c"/>
    <property type="match status" value="1"/>
</dbReference>
<dbReference type="InterPro" id="IPR004358">
    <property type="entry name" value="Sig_transdc_His_kin-like_C"/>
</dbReference>
<evidence type="ECO:0000313" key="11">
    <source>
        <dbReference type="EMBL" id="MBB4008539.1"/>
    </source>
</evidence>
<evidence type="ECO:0000256" key="5">
    <source>
        <dbReference type="ARBA" id="ARBA00022741"/>
    </source>
</evidence>
<evidence type="ECO:0000256" key="8">
    <source>
        <dbReference type="ARBA" id="ARBA00023012"/>
    </source>
</evidence>
<dbReference type="SUPFAM" id="SSF55874">
    <property type="entry name" value="ATPase domain of HSP90 chaperone/DNA topoisomerase II/histidine kinase"/>
    <property type="match status" value="1"/>
</dbReference>
<evidence type="ECO:0000256" key="9">
    <source>
        <dbReference type="SAM" id="Phobius"/>
    </source>
</evidence>
<keyword evidence="3" id="KW-0597">Phosphoprotein</keyword>
<dbReference type="InterPro" id="IPR036890">
    <property type="entry name" value="HATPase_C_sf"/>
</dbReference>
<evidence type="ECO:0000256" key="1">
    <source>
        <dbReference type="ARBA" id="ARBA00000085"/>
    </source>
</evidence>
<keyword evidence="8" id="KW-0902">Two-component regulatory system</keyword>
<proteinExistence type="predicted"/>
<accession>A0A1Q9A6U5</accession>
<dbReference type="PRINTS" id="PR00344">
    <property type="entry name" value="BCTRLSENSOR"/>
</dbReference>
<dbReference type="AlphaFoldDB" id="A0A1Q9A6U5"/>
<feature type="transmembrane region" description="Helical" evidence="9">
    <location>
        <begin position="42"/>
        <end position="75"/>
    </location>
</feature>
<evidence type="ECO:0000313" key="12">
    <source>
        <dbReference type="EMBL" id="OLP50307.1"/>
    </source>
</evidence>
<dbReference type="GO" id="GO:0005524">
    <property type="term" value="F:ATP binding"/>
    <property type="evidence" value="ECO:0007669"/>
    <property type="project" value="UniProtKB-KW"/>
</dbReference>
<dbReference type="SMART" id="SM00388">
    <property type="entry name" value="HisKA"/>
    <property type="match status" value="1"/>
</dbReference>
<dbReference type="EC" id="2.7.13.3" evidence="2"/>
<dbReference type="OrthoDB" id="226486at2"/>
<evidence type="ECO:0000256" key="2">
    <source>
        <dbReference type="ARBA" id="ARBA00012438"/>
    </source>
</evidence>
<dbReference type="EMBL" id="MKIN01000021">
    <property type="protein sequence ID" value="OLP50307.1"/>
    <property type="molecule type" value="Genomic_DNA"/>
</dbReference>
<dbReference type="STRING" id="887144.BJF91_13425"/>
<dbReference type="InterPro" id="IPR036097">
    <property type="entry name" value="HisK_dim/P_sf"/>
</dbReference>
<dbReference type="InterPro" id="IPR003661">
    <property type="entry name" value="HisK_dim/P_dom"/>
</dbReference>
<dbReference type="PANTHER" id="PTHR43065">
    <property type="entry name" value="SENSOR HISTIDINE KINASE"/>
    <property type="match status" value="1"/>
</dbReference>
<evidence type="ECO:0000256" key="7">
    <source>
        <dbReference type="ARBA" id="ARBA00022840"/>
    </source>
</evidence>
<name>A0A1Q9A6U5_9HYPH</name>
<evidence type="ECO:0000256" key="3">
    <source>
        <dbReference type="ARBA" id="ARBA00022553"/>
    </source>
</evidence>
<dbReference type="Proteomes" id="UP000544107">
    <property type="component" value="Unassembled WGS sequence"/>
</dbReference>
<evidence type="ECO:0000313" key="13">
    <source>
        <dbReference type="Proteomes" id="UP000185598"/>
    </source>
</evidence>
<evidence type="ECO:0000313" key="14">
    <source>
        <dbReference type="Proteomes" id="UP000544107"/>
    </source>
</evidence>
<keyword evidence="7" id="KW-0067">ATP-binding</keyword>
<dbReference type="RefSeq" id="WP_075614199.1">
    <property type="nucleotide sequence ID" value="NZ_JACIED010000003.1"/>
</dbReference>
<dbReference type="Pfam" id="PF00512">
    <property type="entry name" value="HisKA"/>
    <property type="match status" value="1"/>
</dbReference>